<proteinExistence type="predicted"/>
<accession>A0ABV3ZCR5</accession>
<organism evidence="1 2">
    <name type="scientific">Danxiaibacter flavus</name>
    <dbReference type="NCBI Taxonomy" id="3049108"/>
    <lineage>
        <taxon>Bacteria</taxon>
        <taxon>Pseudomonadati</taxon>
        <taxon>Bacteroidota</taxon>
        <taxon>Chitinophagia</taxon>
        <taxon>Chitinophagales</taxon>
        <taxon>Chitinophagaceae</taxon>
        <taxon>Danxiaibacter</taxon>
    </lineage>
</organism>
<dbReference type="Proteomes" id="UP001560573">
    <property type="component" value="Unassembled WGS sequence"/>
</dbReference>
<dbReference type="InterPro" id="IPR036291">
    <property type="entry name" value="NAD(P)-bd_dom_sf"/>
</dbReference>
<comment type="caution">
    <text evidence="1">The sequence shown here is derived from an EMBL/GenBank/DDBJ whole genome shotgun (WGS) entry which is preliminary data.</text>
</comment>
<name>A0ABV3ZCR5_9BACT</name>
<protein>
    <submittedName>
        <fullName evidence="1">Uncharacterized protein</fullName>
    </submittedName>
</protein>
<gene>
    <name evidence="1" type="ORF">QTN47_07300</name>
</gene>
<evidence type="ECO:0000313" key="1">
    <source>
        <dbReference type="EMBL" id="MEX6687295.1"/>
    </source>
</evidence>
<dbReference type="SUPFAM" id="SSF51735">
    <property type="entry name" value="NAD(P)-binding Rossmann-fold domains"/>
    <property type="match status" value="1"/>
</dbReference>
<dbReference type="EMBL" id="JAULBC010000002">
    <property type="protein sequence ID" value="MEX6687295.1"/>
    <property type="molecule type" value="Genomic_DNA"/>
</dbReference>
<reference evidence="1 2" key="1">
    <citation type="submission" date="2023-07" db="EMBL/GenBank/DDBJ databases">
        <authorList>
            <person name="Lian W.-H."/>
        </authorList>
    </citation>
    <scope>NUCLEOTIDE SEQUENCE [LARGE SCALE GENOMIC DNA]</scope>
    <source>
        <strain evidence="1 2">SYSU DXS3180</strain>
    </source>
</reference>
<dbReference type="Gene3D" id="3.40.50.720">
    <property type="entry name" value="NAD(P)-binding Rossmann-like Domain"/>
    <property type="match status" value="1"/>
</dbReference>
<dbReference type="RefSeq" id="WP_369328699.1">
    <property type="nucleotide sequence ID" value="NZ_JAULBC010000002.1"/>
</dbReference>
<sequence>MNTFKKMGLIECGETDRIFRYEALGKKLGYSFSKVLVNDDQIQKTIQTKYPQVEIVEHKDSIVHDNDIELVIVSSPANNELHVVGELLKAGKHVRVI</sequence>
<evidence type="ECO:0000313" key="2">
    <source>
        <dbReference type="Proteomes" id="UP001560573"/>
    </source>
</evidence>
<keyword evidence="2" id="KW-1185">Reference proteome</keyword>